<evidence type="ECO:0000256" key="1">
    <source>
        <dbReference type="SAM" id="MobiDB-lite"/>
    </source>
</evidence>
<feature type="compositionally biased region" description="Pro residues" evidence="1">
    <location>
        <begin position="445"/>
        <end position="455"/>
    </location>
</feature>
<protein>
    <submittedName>
        <fullName evidence="3">HNH endonuclease</fullName>
    </submittedName>
</protein>
<keyword evidence="3" id="KW-0255">Endonuclease</keyword>
<evidence type="ECO:0000259" key="2">
    <source>
        <dbReference type="Pfam" id="PF02720"/>
    </source>
</evidence>
<dbReference type="GO" id="GO:0004519">
    <property type="term" value="F:endonuclease activity"/>
    <property type="evidence" value="ECO:0007669"/>
    <property type="project" value="UniProtKB-KW"/>
</dbReference>
<dbReference type="EMBL" id="QXTG01000001">
    <property type="protein sequence ID" value="RIX30640.1"/>
    <property type="molecule type" value="Genomic_DNA"/>
</dbReference>
<organism evidence="3 4">
    <name type="scientific">Amnibacterium setariae</name>
    <dbReference type="NCBI Taxonomy" id="2306585"/>
    <lineage>
        <taxon>Bacteria</taxon>
        <taxon>Bacillati</taxon>
        <taxon>Actinomycetota</taxon>
        <taxon>Actinomycetes</taxon>
        <taxon>Micrococcales</taxon>
        <taxon>Microbacteriaceae</taxon>
        <taxon>Amnibacterium</taxon>
    </lineage>
</organism>
<name>A0A3A1U2W4_9MICO</name>
<feature type="domain" description="DUF222" evidence="2">
    <location>
        <begin position="69"/>
        <end position="364"/>
    </location>
</feature>
<keyword evidence="3" id="KW-0540">Nuclease</keyword>
<accession>A0A3A1U2W4</accession>
<dbReference type="RefSeq" id="WP_119481001.1">
    <property type="nucleotide sequence ID" value="NZ_QXTG01000001.1"/>
</dbReference>
<comment type="caution">
    <text evidence="3">The sequence shown here is derived from an EMBL/GenBank/DDBJ whole genome shotgun (WGS) entry which is preliminary data.</text>
</comment>
<gene>
    <name evidence="3" type="ORF">D1781_04280</name>
</gene>
<proteinExistence type="predicted"/>
<dbReference type="OrthoDB" id="3261064at2"/>
<keyword evidence="3" id="KW-0378">Hydrolase</keyword>
<feature type="region of interest" description="Disordered" evidence="1">
    <location>
        <begin position="439"/>
        <end position="465"/>
    </location>
</feature>
<reference evidence="4" key="1">
    <citation type="submission" date="2018-09" db="EMBL/GenBank/DDBJ databases">
        <authorList>
            <person name="Kim I."/>
        </authorList>
    </citation>
    <scope>NUCLEOTIDE SEQUENCE [LARGE SCALE GENOMIC DNA]</scope>
    <source>
        <strain evidence="4">DD4a</strain>
    </source>
</reference>
<dbReference type="Pfam" id="PF02720">
    <property type="entry name" value="DUF222"/>
    <property type="match status" value="1"/>
</dbReference>
<dbReference type="InterPro" id="IPR003615">
    <property type="entry name" value="HNH_nuc"/>
</dbReference>
<dbReference type="InterPro" id="IPR003870">
    <property type="entry name" value="DUF222"/>
</dbReference>
<evidence type="ECO:0000313" key="4">
    <source>
        <dbReference type="Proteomes" id="UP000265742"/>
    </source>
</evidence>
<sequence>MGAVLRRGAGVDLARDRLRIEIVERWLVPDEELMGMPLAPNAQPDPDPVLRALDALAEEQRRLHEAEFRRTISAVAAWRTALADEGAPGAVDTPYQCGFLVDLGLALQVSERTAKILVSTADLLERGMPAVWARFARGDAGWRTMQIVSAAAEGLDPAVLPRFDEAAAERIGTTPVPRLGEVLRRVRERLQASTADDRHERARQQRRVIVEPGPDGMGWLHAHLPATTLLAVEHQLAKAAIAAAGAEGETRGVGVLKADVLEDVLLQGLRRDADPADPALRVPARRGVEPRISILIPAMTALGHAAVPPVLAGYGPIRIRTALRLAGTAKSWVRVLTDPFTGAPVSLGREKYRPTKDMRRLIRLLDGGGRGPGCPQGPDQPDIDHVRSFRLHGEDGATEIDNLVLLSRRHHGITTAGEVDVGLLPDRTLVWRNASTGAVHLTRPQDPPEPTPIPPGLLDEDDCPF</sequence>
<dbReference type="Proteomes" id="UP000265742">
    <property type="component" value="Unassembled WGS sequence"/>
</dbReference>
<keyword evidence="4" id="KW-1185">Reference proteome</keyword>
<evidence type="ECO:0000313" key="3">
    <source>
        <dbReference type="EMBL" id="RIX30640.1"/>
    </source>
</evidence>
<dbReference type="CDD" id="cd00085">
    <property type="entry name" value="HNHc"/>
    <property type="match status" value="1"/>
</dbReference>
<dbReference type="AlphaFoldDB" id="A0A3A1U2W4"/>